<evidence type="ECO:0000313" key="2">
    <source>
        <dbReference type="EMBL" id="GJQ11738.1"/>
    </source>
</evidence>
<dbReference type="Proteomes" id="UP001061958">
    <property type="component" value="Unassembled WGS sequence"/>
</dbReference>
<gene>
    <name evidence="2" type="ORF">GpartN1_g3529.t1</name>
</gene>
<dbReference type="EMBL" id="BQMJ01000027">
    <property type="protein sequence ID" value="GJQ11738.1"/>
    <property type="molecule type" value="Genomic_DNA"/>
</dbReference>
<reference evidence="2" key="1">
    <citation type="journal article" date="2022" name="Proc. Natl. Acad. Sci. U.S.A.">
        <title>Life cycle and functional genomics of the unicellular red alga Galdieria for elucidating algal and plant evolution and industrial use.</title>
        <authorList>
            <person name="Hirooka S."/>
            <person name="Itabashi T."/>
            <person name="Ichinose T.M."/>
            <person name="Onuma R."/>
            <person name="Fujiwara T."/>
            <person name="Yamashita S."/>
            <person name="Jong L.W."/>
            <person name="Tomita R."/>
            <person name="Iwane A.H."/>
            <person name="Miyagishima S.Y."/>
        </authorList>
    </citation>
    <scope>NUCLEOTIDE SEQUENCE</scope>
    <source>
        <strain evidence="2">NBRC 102759</strain>
    </source>
</reference>
<proteinExistence type="predicted"/>
<name>A0A9C7UQC1_9RHOD</name>
<evidence type="ECO:0000313" key="3">
    <source>
        <dbReference type="Proteomes" id="UP001061958"/>
    </source>
</evidence>
<evidence type="ECO:0000256" key="1">
    <source>
        <dbReference type="SAM" id="MobiDB-lite"/>
    </source>
</evidence>
<dbReference type="OrthoDB" id="10374079at2759"/>
<organism evidence="2 3">
    <name type="scientific">Galdieria partita</name>
    <dbReference type="NCBI Taxonomy" id="83374"/>
    <lineage>
        <taxon>Eukaryota</taxon>
        <taxon>Rhodophyta</taxon>
        <taxon>Bangiophyceae</taxon>
        <taxon>Galdieriales</taxon>
        <taxon>Galdieriaceae</taxon>
        <taxon>Galdieria</taxon>
    </lineage>
</organism>
<comment type="caution">
    <text evidence="2">The sequence shown here is derived from an EMBL/GenBank/DDBJ whole genome shotgun (WGS) entry which is preliminary data.</text>
</comment>
<keyword evidence="3" id="KW-1185">Reference proteome</keyword>
<sequence length="133" mass="15303">MLFITSSGFSHLKQSSVQKKVTVVGCCRRTLRVSNRKLVAPVRRRFLLVARGSGEDHTQQHSQWNSDDSDYFGRDPRKETEFWMEHAKEVLESKEVADAVEAHKKSGKTNLTEEQKAWLEFAKSITPHSENEE</sequence>
<accession>A0A9C7UQC1</accession>
<protein>
    <submittedName>
        <fullName evidence="2">Uncharacterized protein</fullName>
    </submittedName>
</protein>
<reference evidence="2" key="2">
    <citation type="submission" date="2022-01" db="EMBL/GenBank/DDBJ databases">
        <authorList>
            <person name="Hirooka S."/>
            <person name="Miyagishima S.Y."/>
        </authorList>
    </citation>
    <scope>NUCLEOTIDE SEQUENCE</scope>
    <source>
        <strain evidence="2">NBRC 102759</strain>
    </source>
</reference>
<feature type="region of interest" description="Disordered" evidence="1">
    <location>
        <begin position="52"/>
        <end position="72"/>
    </location>
</feature>
<dbReference type="AlphaFoldDB" id="A0A9C7UQC1"/>